<protein>
    <recommendedName>
        <fullName evidence="1">ATP-dependent DNA helicase</fullName>
        <ecNumber evidence="1">5.6.2.3</ecNumber>
    </recommendedName>
</protein>
<evidence type="ECO:0000259" key="4">
    <source>
        <dbReference type="Pfam" id="PF14214"/>
    </source>
</evidence>
<dbReference type="GO" id="GO:0043139">
    <property type="term" value="F:5'-3' DNA helicase activity"/>
    <property type="evidence" value="ECO:0007669"/>
    <property type="project" value="UniProtKB-EC"/>
</dbReference>
<feature type="domain" description="DNA helicase Pif1-like 2B" evidence="5">
    <location>
        <begin position="888"/>
        <end position="934"/>
    </location>
</feature>
<reference evidence="6" key="2">
    <citation type="submission" date="2015-07" db="EMBL/GenBank/DDBJ databases">
        <authorList>
            <person name="Noorani M."/>
        </authorList>
    </citation>
    <scope>NUCLEOTIDE SEQUENCE</scope>
    <source>
        <strain evidence="6">Yugu1</strain>
    </source>
</reference>
<evidence type="ECO:0000259" key="5">
    <source>
        <dbReference type="Pfam" id="PF21530"/>
    </source>
</evidence>
<proteinExistence type="inferred from homology"/>
<dbReference type="GO" id="GO:0005524">
    <property type="term" value="F:ATP binding"/>
    <property type="evidence" value="ECO:0007669"/>
    <property type="project" value="UniProtKB-KW"/>
</dbReference>
<dbReference type="SUPFAM" id="SSF52540">
    <property type="entry name" value="P-loop containing nucleoside triphosphate hydrolases"/>
    <property type="match status" value="1"/>
</dbReference>
<keyword evidence="1" id="KW-0234">DNA repair</keyword>
<dbReference type="Gene3D" id="3.40.50.300">
    <property type="entry name" value="P-loop containing nucleotide triphosphate hydrolases"/>
    <property type="match status" value="1"/>
</dbReference>
<sequence length="934" mass="107444">MKQIGCKASTLIPSSCLDSLTGDNIQSTAAVIVHPVFNDPDNMHTQGHEPDPSGIWEPSDPLHGVEDQMDPGLGDEMLEDDEARKELPKKHHALRKVKNCEFCNVKHFPSEGPAFCCRNRKVHIYIPEVPHELRWLLASQIDRHAKYFRKHIQYFNSHFSFTSFGVSSDQRLANAKGSSVYCFKAHGQLYHKLDPLTPSGTVKNVQDYTIELKTSIGVDQRRYNAPAMDQIPLCRPSCSDHESDVDENMYGDVEGLEIGGSLRWVSAREYKCYKLRIREGQFNVFFHAGRLFQQLLVDWYIKVESMRLDWYSKPTHQALICVDLYQADASKAGLRIVLSKQFSGSDHDVLSQFMDAMTLVTCYGKPDYFVTMTCNPYWDEIMAELLPGQTPQDCPDVVQGKDMYPIYRRREDGQKVKVRGEELDNRWVVPYNPVLLMWYNCHINVEICSSIKSVKYLYKYIYKGHDRTSFFADAKGNEYRVVNEIMQYRDVRMIIAIEEVCKLFGFKLYSRPPVLQMQVHLPGLHMVAYRATDNLQDVVDHARLVYINPNEGDRYYLRVLLTHVRGATSYDSLKTWCGITYDTFRAAAEAMGFVDTNKSLDDCVTKCAMVRFPSSLHRLFATIMVFCECANIRHLWDKHYESLAEDFHRTNDNNTIVGQLVLRDISFHLKSMGKDIRHYGLRELHESSFFVDGPSGTSKTYLYKALLAKVHSMHLITVATATSGIAASIMPGAAYSRFKIPVKLDDSTMCSFIKQSDMFFPAVARGTRAQITDATLLKSYIWESVRRIRLTQNMRAQSDMWFADYLLRMGNGTKETFGDEYVLLPDDIFIDSFRRYFILQREHDILSTRNEHVDAINALMIDRFPGTNHVYYSFDSVEDDTRNNYPLDFLNSITPSRLPPHELTIKKNYPVILLRNLDPHNGLCNGTRLIVRGF</sequence>
<dbReference type="OrthoDB" id="1728974at2759"/>
<reference evidence="6" key="1">
    <citation type="journal article" date="2012" name="Nat. Biotechnol.">
        <title>Reference genome sequence of the model plant Setaria.</title>
        <authorList>
            <person name="Bennetzen J.L."/>
            <person name="Schmutz J."/>
            <person name="Wang H."/>
            <person name="Percifield R."/>
            <person name="Hawkins J."/>
            <person name="Pontaroli A.C."/>
            <person name="Estep M."/>
            <person name="Feng L."/>
            <person name="Vaughn J.N."/>
            <person name="Grimwood J."/>
            <person name="Jenkins J."/>
            <person name="Barry K."/>
            <person name="Lindquist E."/>
            <person name="Hellsten U."/>
            <person name="Deshpande S."/>
            <person name="Wang X."/>
            <person name="Wu X."/>
            <person name="Mitros T."/>
            <person name="Triplett J."/>
            <person name="Yang X."/>
            <person name="Ye C.Y."/>
            <person name="Mauro-Herrera M."/>
            <person name="Wang L."/>
            <person name="Li P."/>
            <person name="Sharma M."/>
            <person name="Sharma R."/>
            <person name="Ronald P.C."/>
            <person name="Panaud O."/>
            <person name="Kellogg E.A."/>
            <person name="Brutnell T.P."/>
            <person name="Doust A.N."/>
            <person name="Tuskan G.A."/>
            <person name="Rokhsar D."/>
            <person name="Devos K.M."/>
        </authorList>
    </citation>
    <scope>NUCLEOTIDE SEQUENCE [LARGE SCALE GENOMIC DNA]</scope>
    <source>
        <strain evidence="6">Yugu1</strain>
    </source>
</reference>
<keyword evidence="1" id="KW-0378">Hydrolase</keyword>
<dbReference type="PANTHER" id="PTHR10492">
    <property type="match status" value="1"/>
</dbReference>
<comment type="cofactor">
    <cofactor evidence="1">
        <name>Mg(2+)</name>
        <dbReference type="ChEBI" id="CHEBI:18420"/>
    </cofactor>
</comment>
<evidence type="ECO:0000259" key="3">
    <source>
        <dbReference type="Pfam" id="PF05970"/>
    </source>
</evidence>
<name>A0A368QLS6_SETIT</name>
<dbReference type="PANTHER" id="PTHR10492:SF94">
    <property type="entry name" value="ATP-DEPENDENT DNA HELICASE"/>
    <property type="match status" value="1"/>
</dbReference>
<dbReference type="InterPro" id="IPR010285">
    <property type="entry name" value="DNA_helicase_pif1-like_DEAD"/>
</dbReference>
<evidence type="ECO:0000256" key="1">
    <source>
        <dbReference type="RuleBase" id="RU363044"/>
    </source>
</evidence>
<evidence type="ECO:0000256" key="2">
    <source>
        <dbReference type="SAM" id="MobiDB-lite"/>
    </source>
</evidence>
<dbReference type="EC" id="5.6.2.3" evidence="1"/>
<dbReference type="InterPro" id="IPR025476">
    <property type="entry name" value="Helitron_helicase-like"/>
</dbReference>
<dbReference type="Pfam" id="PF21530">
    <property type="entry name" value="Pif1_2B_dom"/>
    <property type="match status" value="1"/>
</dbReference>
<accession>A0A368QLS6</accession>
<keyword evidence="1" id="KW-0233">DNA recombination</keyword>
<organism evidence="6">
    <name type="scientific">Setaria italica</name>
    <name type="common">Foxtail millet</name>
    <name type="synonym">Panicum italicum</name>
    <dbReference type="NCBI Taxonomy" id="4555"/>
    <lineage>
        <taxon>Eukaryota</taxon>
        <taxon>Viridiplantae</taxon>
        <taxon>Streptophyta</taxon>
        <taxon>Embryophyta</taxon>
        <taxon>Tracheophyta</taxon>
        <taxon>Spermatophyta</taxon>
        <taxon>Magnoliopsida</taxon>
        <taxon>Liliopsida</taxon>
        <taxon>Poales</taxon>
        <taxon>Poaceae</taxon>
        <taxon>PACMAD clade</taxon>
        <taxon>Panicoideae</taxon>
        <taxon>Panicodae</taxon>
        <taxon>Paniceae</taxon>
        <taxon>Cenchrinae</taxon>
        <taxon>Setaria</taxon>
    </lineage>
</organism>
<feature type="region of interest" description="Disordered" evidence="2">
    <location>
        <begin position="40"/>
        <end position="74"/>
    </location>
</feature>
<comment type="similarity">
    <text evidence="1">Belongs to the helicase family.</text>
</comment>
<keyword evidence="1" id="KW-0347">Helicase</keyword>
<comment type="catalytic activity">
    <reaction evidence="1">
        <text>ATP + H2O = ADP + phosphate + H(+)</text>
        <dbReference type="Rhea" id="RHEA:13065"/>
        <dbReference type="ChEBI" id="CHEBI:15377"/>
        <dbReference type="ChEBI" id="CHEBI:15378"/>
        <dbReference type="ChEBI" id="CHEBI:30616"/>
        <dbReference type="ChEBI" id="CHEBI:43474"/>
        <dbReference type="ChEBI" id="CHEBI:456216"/>
        <dbReference type="EC" id="5.6.2.3"/>
    </reaction>
</comment>
<dbReference type="EMBL" id="CM003530">
    <property type="protein sequence ID" value="RCV18220.1"/>
    <property type="molecule type" value="Genomic_DNA"/>
</dbReference>
<keyword evidence="1" id="KW-0067">ATP-binding</keyword>
<dbReference type="GO" id="GO:0000723">
    <property type="term" value="P:telomere maintenance"/>
    <property type="evidence" value="ECO:0007669"/>
    <property type="project" value="InterPro"/>
</dbReference>
<feature type="domain" description="DNA helicase Pif1-like DEAD-box helicase" evidence="3">
    <location>
        <begin position="686"/>
        <end position="756"/>
    </location>
</feature>
<dbReference type="InterPro" id="IPR049163">
    <property type="entry name" value="Pif1-like_2B_dom"/>
</dbReference>
<keyword evidence="1" id="KW-0227">DNA damage</keyword>
<keyword evidence="1" id="KW-0547">Nucleotide-binding</keyword>
<feature type="domain" description="Helitron helicase-like" evidence="4">
    <location>
        <begin position="270"/>
        <end position="398"/>
    </location>
</feature>
<dbReference type="InterPro" id="IPR027417">
    <property type="entry name" value="P-loop_NTPase"/>
</dbReference>
<dbReference type="STRING" id="4555.A0A368QLS6"/>
<dbReference type="GO" id="GO:0006310">
    <property type="term" value="P:DNA recombination"/>
    <property type="evidence" value="ECO:0007669"/>
    <property type="project" value="UniProtKB-KW"/>
</dbReference>
<gene>
    <name evidence="6" type="ORF">SETIT_3G282400v2</name>
</gene>
<dbReference type="GO" id="GO:0006281">
    <property type="term" value="P:DNA repair"/>
    <property type="evidence" value="ECO:0007669"/>
    <property type="project" value="UniProtKB-KW"/>
</dbReference>
<evidence type="ECO:0000313" key="6">
    <source>
        <dbReference type="EMBL" id="RCV18220.1"/>
    </source>
</evidence>
<dbReference type="Pfam" id="PF05970">
    <property type="entry name" value="PIF1"/>
    <property type="match status" value="2"/>
</dbReference>
<dbReference type="Pfam" id="PF14214">
    <property type="entry name" value="Helitron_like_N"/>
    <property type="match status" value="1"/>
</dbReference>
<dbReference type="GO" id="GO:0016887">
    <property type="term" value="F:ATP hydrolysis activity"/>
    <property type="evidence" value="ECO:0007669"/>
    <property type="project" value="RHEA"/>
</dbReference>
<dbReference type="AlphaFoldDB" id="A0A368QLS6"/>
<feature type="domain" description="DNA helicase Pif1-like DEAD-box helicase" evidence="3">
    <location>
        <begin position="760"/>
        <end position="815"/>
    </location>
</feature>